<organism evidence="3 4">
    <name type="scientific">Amycolatopsis cihanbeyliensis</name>
    <dbReference type="NCBI Taxonomy" id="1128664"/>
    <lineage>
        <taxon>Bacteria</taxon>
        <taxon>Bacillati</taxon>
        <taxon>Actinomycetota</taxon>
        <taxon>Actinomycetes</taxon>
        <taxon>Pseudonocardiales</taxon>
        <taxon>Pseudonocardiaceae</taxon>
        <taxon>Amycolatopsis</taxon>
    </lineage>
</organism>
<evidence type="ECO:0000313" key="3">
    <source>
        <dbReference type="EMBL" id="TQJ05298.1"/>
    </source>
</evidence>
<sequence length="199" mass="21631">MTSPYVFISYTHDSDEHRDDVRELATLLVSSGIGVILDEWAGVARKDWYPWALDGMSGADYVLVIASEGYRRMGDGTGPNDANYGGRVEAALLRDFLQRDRDRWTRKILPVLLPGHSVAEIPDFLQPYAADHYPVVSLTTSGAEGLLRAVTGQAAHIRPPLGPLVSLPPRSGPGAGTPEARRDSGQPRWTAPPEPPPPV</sequence>
<accession>A0A542DQB8</accession>
<protein>
    <submittedName>
        <fullName evidence="3">SEFIR domain-containing protein</fullName>
    </submittedName>
</protein>
<dbReference type="Pfam" id="PF08357">
    <property type="entry name" value="SEFIR"/>
    <property type="match status" value="1"/>
</dbReference>
<dbReference type="InterPro" id="IPR035897">
    <property type="entry name" value="Toll_tir_struct_dom_sf"/>
</dbReference>
<proteinExistence type="predicted"/>
<evidence type="ECO:0000259" key="2">
    <source>
        <dbReference type="PROSITE" id="PS51534"/>
    </source>
</evidence>
<dbReference type="InterPro" id="IPR013568">
    <property type="entry name" value="SEFIR_dom"/>
</dbReference>
<feature type="compositionally biased region" description="Pro residues" evidence="1">
    <location>
        <begin position="190"/>
        <end position="199"/>
    </location>
</feature>
<dbReference type="RefSeq" id="WP_170220930.1">
    <property type="nucleotide sequence ID" value="NZ_VFML01000001.1"/>
</dbReference>
<dbReference type="Proteomes" id="UP000320876">
    <property type="component" value="Unassembled WGS sequence"/>
</dbReference>
<feature type="region of interest" description="Disordered" evidence="1">
    <location>
        <begin position="160"/>
        <end position="199"/>
    </location>
</feature>
<feature type="domain" description="SEFIR" evidence="2">
    <location>
        <begin position="3"/>
        <end position="147"/>
    </location>
</feature>
<keyword evidence="4" id="KW-1185">Reference proteome</keyword>
<name>A0A542DQB8_AMYCI</name>
<reference evidence="3 4" key="1">
    <citation type="submission" date="2019-06" db="EMBL/GenBank/DDBJ databases">
        <title>Sequencing the genomes of 1000 actinobacteria strains.</title>
        <authorList>
            <person name="Klenk H.-P."/>
        </authorList>
    </citation>
    <scope>NUCLEOTIDE SEQUENCE [LARGE SCALE GENOMIC DNA]</scope>
    <source>
        <strain evidence="3 4">DSM 45679</strain>
    </source>
</reference>
<dbReference type="AlphaFoldDB" id="A0A542DQB8"/>
<evidence type="ECO:0000313" key="4">
    <source>
        <dbReference type="Proteomes" id="UP000320876"/>
    </source>
</evidence>
<dbReference type="Gene3D" id="3.40.50.11530">
    <property type="match status" value="1"/>
</dbReference>
<dbReference type="SUPFAM" id="SSF52200">
    <property type="entry name" value="Toll/Interleukin receptor TIR domain"/>
    <property type="match status" value="1"/>
</dbReference>
<dbReference type="EMBL" id="VFML01000001">
    <property type="protein sequence ID" value="TQJ05298.1"/>
    <property type="molecule type" value="Genomic_DNA"/>
</dbReference>
<dbReference type="PROSITE" id="PS51534">
    <property type="entry name" value="SEFIR"/>
    <property type="match status" value="1"/>
</dbReference>
<gene>
    <name evidence="3" type="ORF">FB471_5126</name>
</gene>
<comment type="caution">
    <text evidence="3">The sequence shown here is derived from an EMBL/GenBank/DDBJ whole genome shotgun (WGS) entry which is preliminary data.</text>
</comment>
<evidence type="ECO:0000256" key="1">
    <source>
        <dbReference type="SAM" id="MobiDB-lite"/>
    </source>
</evidence>